<keyword evidence="6" id="KW-1185">Reference proteome</keyword>
<dbReference type="Pfam" id="PF12697">
    <property type="entry name" value="Abhydrolase_6"/>
    <property type="match status" value="1"/>
</dbReference>
<name>A0A6A6RES0_9PEZI</name>
<keyword evidence="3" id="KW-0472">Membrane</keyword>
<reference evidence="5" key="1">
    <citation type="journal article" date="2020" name="Stud. Mycol.">
        <title>101 Dothideomycetes genomes: a test case for predicting lifestyles and emergence of pathogens.</title>
        <authorList>
            <person name="Haridas S."/>
            <person name="Albert R."/>
            <person name="Binder M."/>
            <person name="Bloem J."/>
            <person name="Labutti K."/>
            <person name="Salamov A."/>
            <person name="Andreopoulos B."/>
            <person name="Baker S."/>
            <person name="Barry K."/>
            <person name="Bills G."/>
            <person name="Bluhm B."/>
            <person name="Cannon C."/>
            <person name="Castanera R."/>
            <person name="Culley D."/>
            <person name="Daum C."/>
            <person name="Ezra D."/>
            <person name="Gonzalez J."/>
            <person name="Henrissat B."/>
            <person name="Kuo A."/>
            <person name="Liang C."/>
            <person name="Lipzen A."/>
            <person name="Lutzoni F."/>
            <person name="Magnuson J."/>
            <person name="Mondo S."/>
            <person name="Nolan M."/>
            <person name="Ohm R."/>
            <person name="Pangilinan J."/>
            <person name="Park H.-J."/>
            <person name="Ramirez L."/>
            <person name="Alfaro M."/>
            <person name="Sun H."/>
            <person name="Tritt A."/>
            <person name="Yoshinaga Y."/>
            <person name="Zwiers L.-H."/>
            <person name="Turgeon B."/>
            <person name="Goodwin S."/>
            <person name="Spatafora J."/>
            <person name="Crous P."/>
            <person name="Grigoriev I."/>
        </authorList>
    </citation>
    <scope>NUCLEOTIDE SEQUENCE</scope>
    <source>
        <strain evidence="5">CBS 269.34</strain>
    </source>
</reference>
<dbReference type="EMBL" id="MU004181">
    <property type="protein sequence ID" value="KAF2503318.1"/>
    <property type="molecule type" value="Genomic_DNA"/>
</dbReference>
<accession>A0A6A6RES0</accession>
<evidence type="ECO:0000259" key="4">
    <source>
        <dbReference type="Pfam" id="PF12697"/>
    </source>
</evidence>
<evidence type="ECO:0000313" key="6">
    <source>
        <dbReference type="Proteomes" id="UP000799750"/>
    </source>
</evidence>
<dbReference type="GO" id="GO:0016787">
    <property type="term" value="F:hydrolase activity"/>
    <property type="evidence" value="ECO:0007669"/>
    <property type="project" value="UniProtKB-KW"/>
</dbReference>
<evidence type="ECO:0000313" key="5">
    <source>
        <dbReference type="EMBL" id="KAF2503318.1"/>
    </source>
</evidence>
<dbReference type="InterPro" id="IPR000639">
    <property type="entry name" value="Epox_hydrolase-like"/>
</dbReference>
<keyword evidence="3" id="KW-0812">Transmembrane</keyword>
<feature type="transmembrane region" description="Helical" evidence="3">
    <location>
        <begin position="12"/>
        <end position="32"/>
    </location>
</feature>
<dbReference type="PANTHER" id="PTHR43329">
    <property type="entry name" value="EPOXIDE HYDROLASE"/>
    <property type="match status" value="1"/>
</dbReference>
<dbReference type="OrthoDB" id="6431331at2759"/>
<feature type="domain" description="AB hydrolase-1" evidence="4">
    <location>
        <begin position="88"/>
        <end position="433"/>
    </location>
</feature>
<dbReference type="InterPro" id="IPR029058">
    <property type="entry name" value="AB_hydrolase_fold"/>
</dbReference>
<evidence type="ECO:0000256" key="1">
    <source>
        <dbReference type="ARBA" id="ARBA00022801"/>
    </source>
</evidence>
<dbReference type="InterPro" id="IPR000073">
    <property type="entry name" value="AB_hydrolase_1"/>
</dbReference>
<sequence length="460" mass="50486">MFLDVVAKALSFVYGVFTLVVFTALAALDGSLTRKITDAEKQELAAAQRKFWDLASSPFGFKHRFFALQDGRRLHYMEHAAATPENLVVFLHGFPDSWILWQRLLGSPELLKDSVLVAVDLGGYGGSDNLPNYSADTVLEAIGSFIIGMRDQYPIQNGGRVLVVSHDWGSIIAFRLASEAPQIADRFIISSAILPEQIVSTAKAHLGSSKQMLHTWLQRPLSVRLLKTAFRTVSPLLSQARKSGYVVVFQLPPPLSNFAGRMGSKWFLRLLHKLSRKPGPAGLSPAEAAECMAATIGPGAAQLGTITEDGLAYPEAVKQRQHDDGWSEKIRIYREGLFKGKWEKSLEMIVRLSELDGQSFSRRSSSGAGLFEDGPPGSLQAPVTVVYGKKDPAFEQRLALEGISDYLTKRSQIVVLEKGGHWLPVEKAGADVLEQIVLWALEGEDGALKSRLGDMVTIEK</sequence>
<dbReference type="AlphaFoldDB" id="A0A6A6RES0"/>
<dbReference type="SUPFAM" id="SSF53474">
    <property type="entry name" value="alpha/beta-Hydrolases"/>
    <property type="match status" value="1"/>
</dbReference>
<proteinExistence type="inferred from homology"/>
<organism evidence="5 6">
    <name type="scientific">Lophium mytilinum</name>
    <dbReference type="NCBI Taxonomy" id="390894"/>
    <lineage>
        <taxon>Eukaryota</taxon>
        <taxon>Fungi</taxon>
        <taxon>Dikarya</taxon>
        <taxon>Ascomycota</taxon>
        <taxon>Pezizomycotina</taxon>
        <taxon>Dothideomycetes</taxon>
        <taxon>Pleosporomycetidae</taxon>
        <taxon>Mytilinidiales</taxon>
        <taxon>Mytilinidiaceae</taxon>
        <taxon>Lophium</taxon>
    </lineage>
</organism>
<evidence type="ECO:0000256" key="2">
    <source>
        <dbReference type="ARBA" id="ARBA00038334"/>
    </source>
</evidence>
<dbReference type="PRINTS" id="PR00412">
    <property type="entry name" value="EPOXHYDRLASE"/>
</dbReference>
<protein>
    <submittedName>
        <fullName evidence="5">Putative alpha/beta fold family hydrolase</fullName>
    </submittedName>
</protein>
<dbReference type="Gene3D" id="3.40.50.1820">
    <property type="entry name" value="alpha/beta hydrolase"/>
    <property type="match status" value="1"/>
</dbReference>
<keyword evidence="3" id="KW-1133">Transmembrane helix</keyword>
<keyword evidence="1 5" id="KW-0378">Hydrolase</keyword>
<dbReference type="Proteomes" id="UP000799750">
    <property type="component" value="Unassembled WGS sequence"/>
</dbReference>
<comment type="similarity">
    <text evidence="2">Belongs to the AB hydrolase superfamily. Epoxide hydrolase family.</text>
</comment>
<evidence type="ECO:0000256" key="3">
    <source>
        <dbReference type="SAM" id="Phobius"/>
    </source>
</evidence>
<gene>
    <name evidence="5" type="ORF">BU16DRAFT_521903</name>
</gene>